<dbReference type="RefSeq" id="WP_010033242.1">
    <property type="nucleotide sequence ID" value="NZ_CP025958.1"/>
</dbReference>
<dbReference type="Proteomes" id="UP000245802">
    <property type="component" value="Chromosome"/>
</dbReference>
<sequence>MHSTDITPQDTALANALDRIPETVSYTRRFPLGKYRGLAFGIERHPVGGADVYLEGQASRTGLLSSHGPRAVLNALGRLADSYGELIDRAKQDRELAQRQLADYEARIGRVFQHTAYMEELTGLRDRLKTSLSGTPAEGEPTAGELAEQIKALKAGHQVEAAPARVREKPKAERRRSERVVMAEEAKPVEEPKPEETKPADDKPDDGPGAQGAVPAFAVRVKRLQQRSLF</sequence>
<keyword evidence="1" id="KW-0175">Coiled coil</keyword>
<evidence type="ECO:0000313" key="4">
    <source>
        <dbReference type="Proteomes" id="UP000245802"/>
    </source>
</evidence>
<gene>
    <name evidence="3" type="ORF">C1280_08185</name>
</gene>
<reference evidence="3 4" key="1">
    <citation type="submission" date="2018-01" db="EMBL/GenBank/DDBJ databases">
        <title>G. obscuriglobus.</title>
        <authorList>
            <person name="Franke J."/>
            <person name="Blomberg W."/>
            <person name="Selmecki A."/>
        </authorList>
    </citation>
    <scope>NUCLEOTIDE SEQUENCE [LARGE SCALE GENOMIC DNA]</scope>
    <source>
        <strain evidence="3 4">DSM 5831</strain>
    </source>
</reference>
<name>A0A2Z3H7K9_9BACT</name>
<feature type="coiled-coil region" evidence="1">
    <location>
        <begin position="80"/>
        <end position="107"/>
    </location>
</feature>
<dbReference type="OrthoDB" id="9815272at2"/>
<dbReference type="KEGG" id="gog:C1280_08185"/>
<evidence type="ECO:0000313" key="3">
    <source>
        <dbReference type="EMBL" id="AWM37000.1"/>
    </source>
</evidence>
<dbReference type="EMBL" id="CP025958">
    <property type="protein sequence ID" value="AWM37000.1"/>
    <property type="molecule type" value="Genomic_DNA"/>
</dbReference>
<feature type="region of interest" description="Disordered" evidence="2">
    <location>
        <begin position="155"/>
        <end position="217"/>
    </location>
</feature>
<organism evidence="3 4">
    <name type="scientific">Gemmata obscuriglobus</name>
    <dbReference type="NCBI Taxonomy" id="114"/>
    <lineage>
        <taxon>Bacteria</taxon>
        <taxon>Pseudomonadati</taxon>
        <taxon>Planctomycetota</taxon>
        <taxon>Planctomycetia</taxon>
        <taxon>Gemmatales</taxon>
        <taxon>Gemmataceae</taxon>
        <taxon>Gemmata</taxon>
    </lineage>
</organism>
<proteinExistence type="predicted"/>
<accession>A0A2Z3H7K9</accession>
<keyword evidence="4" id="KW-1185">Reference proteome</keyword>
<dbReference type="AlphaFoldDB" id="A0A2Z3H7K9"/>
<evidence type="ECO:0000256" key="1">
    <source>
        <dbReference type="SAM" id="Coils"/>
    </source>
</evidence>
<protein>
    <submittedName>
        <fullName evidence="3">Uncharacterized protein</fullName>
    </submittedName>
</protein>
<feature type="compositionally biased region" description="Basic and acidic residues" evidence="2">
    <location>
        <begin position="165"/>
        <end position="206"/>
    </location>
</feature>
<evidence type="ECO:0000256" key="2">
    <source>
        <dbReference type="SAM" id="MobiDB-lite"/>
    </source>
</evidence>